<dbReference type="Pfam" id="PF00441">
    <property type="entry name" value="Acyl-CoA_dh_1"/>
    <property type="match status" value="1"/>
</dbReference>
<gene>
    <name evidence="10" type="ORF">DL237_06130</name>
</gene>
<comment type="similarity">
    <text evidence="2 6">Belongs to the acyl-CoA dehydrogenase family.</text>
</comment>
<evidence type="ECO:0000256" key="2">
    <source>
        <dbReference type="ARBA" id="ARBA00009347"/>
    </source>
</evidence>
<evidence type="ECO:0000313" key="11">
    <source>
        <dbReference type="Proteomes" id="UP000265848"/>
    </source>
</evidence>
<dbReference type="AlphaFoldDB" id="A0A399J5X1"/>
<dbReference type="Gene3D" id="2.40.110.10">
    <property type="entry name" value="Butyryl-CoA Dehydrogenase, subunit A, domain 2"/>
    <property type="match status" value="1"/>
</dbReference>
<dbReference type="GO" id="GO:0003995">
    <property type="term" value="F:acyl-CoA dehydrogenase activity"/>
    <property type="evidence" value="ECO:0007669"/>
    <property type="project" value="InterPro"/>
</dbReference>
<evidence type="ECO:0000313" key="10">
    <source>
        <dbReference type="EMBL" id="RII39719.1"/>
    </source>
</evidence>
<dbReference type="RefSeq" id="WP_119398153.1">
    <property type="nucleotide sequence ID" value="NZ_QWJJ01000004.1"/>
</dbReference>
<keyword evidence="4 6" id="KW-0274">FAD</keyword>
<dbReference type="InterPro" id="IPR052547">
    <property type="entry name" value="Mito_Isobutyryl-CoADH"/>
</dbReference>
<evidence type="ECO:0000256" key="5">
    <source>
        <dbReference type="ARBA" id="ARBA00023002"/>
    </source>
</evidence>
<dbReference type="SUPFAM" id="SSF56645">
    <property type="entry name" value="Acyl-CoA dehydrogenase NM domain-like"/>
    <property type="match status" value="1"/>
</dbReference>
<dbReference type="InterPro" id="IPR036250">
    <property type="entry name" value="AcylCo_DH-like_C"/>
</dbReference>
<dbReference type="Proteomes" id="UP000265848">
    <property type="component" value="Unassembled WGS sequence"/>
</dbReference>
<dbReference type="InterPro" id="IPR046373">
    <property type="entry name" value="Acyl-CoA_Oxase/DH_mid-dom_sf"/>
</dbReference>
<dbReference type="InterPro" id="IPR009075">
    <property type="entry name" value="AcylCo_DH/oxidase_C"/>
</dbReference>
<evidence type="ECO:0000256" key="1">
    <source>
        <dbReference type="ARBA" id="ARBA00001974"/>
    </source>
</evidence>
<dbReference type="Pfam" id="PF02770">
    <property type="entry name" value="Acyl-CoA_dh_M"/>
    <property type="match status" value="1"/>
</dbReference>
<proteinExistence type="inferred from homology"/>
<organism evidence="10 11">
    <name type="scientific">Pseudooceanicola sediminis</name>
    <dbReference type="NCBI Taxonomy" id="2211117"/>
    <lineage>
        <taxon>Bacteria</taxon>
        <taxon>Pseudomonadati</taxon>
        <taxon>Pseudomonadota</taxon>
        <taxon>Alphaproteobacteria</taxon>
        <taxon>Rhodobacterales</taxon>
        <taxon>Paracoccaceae</taxon>
        <taxon>Pseudooceanicola</taxon>
    </lineage>
</organism>
<feature type="domain" description="Acyl-CoA dehydrogenase/oxidase N-terminal" evidence="9">
    <location>
        <begin position="6"/>
        <end position="117"/>
    </location>
</feature>
<reference evidence="10 11" key="1">
    <citation type="submission" date="2018-08" db="EMBL/GenBank/DDBJ databases">
        <title>Pseudooceanicola sediminis CY03 in the family Rhodobacteracea.</title>
        <authorList>
            <person name="Zhang Y.-J."/>
        </authorList>
    </citation>
    <scope>NUCLEOTIDE SEQUENCE [LARGE SCALE GENOMIC DNA]</scope>
    <source>
        <strain evidence="10 11">CY03</strain>
    </source>
</reference>
<dbReference type="PANTHER" id="PTHR43831">
    <property type="entry name" value="ISOBUTYRYL-COA DEHYDROGENASE"/>
    <property type="match status" value="1"/>
</dbReference>
<dbReference type="InterPro" id="IPR013786">
    <property type="entry name" value="AcylCoA_DH/ox_N"/>
</dbReference>
<evidence type="ECO:0000256" key="4">
    <source>
        <dbReference type="ARBA" id="ARBA00022827"/>
    </source>
</evidence>
<evidence type="ECO:0000256" key="3">
    <source>
        <dbReference type="ARBA" id="ARBA00022630"/>
    </source>
</evidence>
<protein>
    <submittedName>
        <fullName evidence="10">Acyl-CoA dehydrogenase</fullName>
    </submittedName>
</protein>
<dbReference type="PANTHER" id="PTHR43831:SF1">
    <property type="entry name" value="ISOBUTYRYL-COA DEHYDROGENASE, MITOCHONDRIAL"/>
    <property type="match status" value="1"/>
</dbReference>
<dbReference type="GO" id="GO:0050660">
    <property type="term" value="F:flavin adenine dinucleotide binding"/>
    <property type="evidence" value="ECO:0007669"/>
    <property type="project" value="InterPro"/>
</dbReference>
<dbReference type="Pfam" id="PF02771">
    <property type="entry name" value="Acyl-CoA_dh_N"/>
    <property type="match status" value="1"/>
</dbReference>
<sequence>MDFALSEEQQAIFDMAYAFGQDRIAPNARTWEEAGEIPKSLWPDMADFGFGGLYVSEEHGGAGLTRLDATLVFEALSMACPSVAAFLSIHNMCAKMLDSYADDALRDSVLPKALTMETVLSYCLTEPGSGSDAAALKSRAVRTDDGYTLSGTKAFISGGGYSDGYLVMARTGDAGPRGISCLYLPADTAGLSFGGLEQKMGWRSQPTRAVQMDACPVPTENLLGEEGKGFTYAMAGLDGGRLNISACSLGAAQAALHATLTYMSERRAFGSSLDQFQALQFRLADIEIELQAARVFLRQAAWKLDTNAPDASKYCAMAKKFVTEAGSHIVNQCLQLHGGYGYLADYGIEKLVRDLRVHEILEGTNEIMRLITARTMLKA</sequence>
<dbReference type="PROSITE" id="PS00073">
    <property type="entry name" value="ACYL_COA_DH_2"/>
    <property type="match status" value="1"/>
</dbReference>
<dbReference type="SUPFAM" id="SSF47203">
    <property type="entry name" value="Acyl-CoA dehydrogenase C-terminal domain-like"/>
    <property type="match status" value="1"/>
</dbReference>
<evidence type="ECO:0000259" key="7">
    <source>
        <dbReference type="Pfam" id="PF00441"/>
    </source>
</evidence>
<dbReference type="PIRSF" id="PIRSF016578">
    <property type="entry name" value="HsaA"/>
    <property type="match status" value="1"/>
</dbReference>
<comment type="caution">
    <text evidence="10">The sequence shown here is derived from an EMBL/GenBank/DDBJ whole genome shotgun (WGS) entry which is preliminary data.</text>
</comment>
<accession>A0A399J5X1</accession>
<evidence type="ECO:0000259" key="8">
    <source>
        <dbReference type="Pfam" id="PF02770"/>
    </source>
</evidence>
<keyword evidence="11" id="KW-1185">Reference proteome</keyword>
<dbReference type="InterPro" id="IPR009100">
    <property type="entry name" value="AcylCoA_DH/oxidase_NM_dom_sf"/>
</dbReference>
<evidence type="ECO:0000259" key="9">
    <source>
        <dbReference type="Pfam" id="PF02771"/>
    </source>
</evidence>
<keyword evidence="3 6" id="KW-0285">Flavoprotein</keyword>
<dbReference type="FunFam" id="1.20.140.10:FF:000001">
    <property type="entry name" value="Acyl-CoA dehydrogenase"/>
    <property type="match status" value="1"/>
</dbReference>
<dbReference type="Gene3D" id="1.10.540.10">
    <property type="entry name" value="Acyl-CoA dehydrogenase/oxidase, N-terminal domain"/>
    <property type="match status" value="1"/>
</dbReference>
<dbReference type="OrthoDB" id="9775090at2"/>
<comment type="cofactor">
    <cofactor evidence="1 6">
        <name>FAD</name>
        <dbReference type="ChEBI" id="CHEBI:57692"/>
    </cofactor>
</comment>
<dbReference type="Gene3D" id="1.20.140.10">
    <property type="entry name" value="Butyryl-CoA Dehydrogenase, subunit A, domain 3"/>
    <property type="match status" value="1"/>
</dbReference>
<dbReference type="InterPro" id="IPR006091">
    <property type="entry name" value="Acyl-CoA_Oxase/DH_mid-dom"/>
</dbReference>
<keyword evidence="5 6" id="KW-0560">Oxidoreductase</keyword>
<dbReference type="InterPro" id="IPR037069">
    <property type="entry name" value="AcylCoA_DH/ox_N_sf"/>
</dbReference>
<evidence type="ECO:0000256" key="6">
    <source>
        <dbReference type="RuleBase" id="RU362125"/>
    </source>
</evidence>
<name>A0A399J5X1_9RHOB</name>
<feature type="domain" description="Acyl-CoA dehydrogenase/oxidase C-terminal" evidence="7">
    <location>
        <begin position="227"/>
        <end position="377"/>
    </location>
</feature>
<dbReference type="EMBL" id="QWJJ01000004">
    <property type="protein sequence ID" value="RII39719.1"/>
    <property type="molecule type" value="Genomic_DNA"/>
</dbReference>
<dbReference type="InterPro" id="IPR006089">
    <property type="entry name" value="Acyl-CoA_DH_CS"/>
</dbReference>
<feature type="domain" description="Acyl-CoA oxidase/dehydrogenase middle" evidence="8">
    <location>
        <begin position="122"/>
        <end position="215"/>
    </location>
</feature>
<dbReference type="PROSITE" id="PS00072">
    <property type="entry name" value="ACYL_COA_DH_1"/>
    <property type="match status" value="1"/>
</dbReference>